<dbReference type="InterPro" id="IPR036915">
    <property type="entry name" value="Cyclin-like_sf"/>
</dbReference>
<proteinExistence type="predicted"/>
<feature type="non-terminal residue" evidence="3">
    <location>
        <position position="59"/>
    </location>
</feature>
<dbReference type="AlphaFoldDB" id="A0AA38CS74"/>
<dbReference type="OMA" id="CVQMENT"/>
<dbReference type="InterPro" id="IPR004367">
    <property type="entry name" value="Cyclin_C-dom"/>
</dbReference>
<evidence type="ECO:0000313" key="3">
    <source>
        <dbReference type="EMBL" id="KAH9301743.1"/>
    </source>
</evidence>
<dbReference type="Pfam" id="PF02984">
    <property type="entry name" value="Cyclin_C"/>
    <property type="match status" value="1"/>
</dbReference>
<reference evidence="3 4" key="1">
    <citation type="journal article" date="2021" name="Nat. Plants">
        <title>The Taxus genome provides insights into paclitaxel biosynthesis.</title>
        <authorList>
            <person name="Xiong X."/>
            <person name="Gou J."/>
            <person name="Liao Q."/>
            <person name="Li Y."/>
            <person name="Zhou Q."/>
            <person name="Bi G."/>
            <person name="Li C."/>
            <person name="Du R."/>
            <person name="Wang X."/>
            <person name="Sun T."/>
            <person name="Guo L."/>
            <person name="Liang H."/>
            <person name="Lu P."/>
            <person name="Wu Y."/>
            <person name="Zhang Z."/>
            <person name="Ro D.K."/>
            <person name="Shang Y."/>
            <person name="Huang S."/>
            <person name="Yan J."/>
        </authorList>
    </citation>
    <scope>NUCLEOTIDE SEQUENCE [LARGE SCALE GENOMIC DNA]</scope>
    <source>
        <strain evidence="3">Ta-2019</strain>
    </source>
</reference>
<dbReference type="EMBL" id="JAHRHJ020000009">
    <property type="protein sequence ID" value="KAH9301743.1"/>
    <property type="molecule type" value="Genomic_DNA"/>
</dbReference>
<evidence type="ECO:0000259" key="2">
    <source>
        <dbReference type="Pfam" id="PF02984"/>
    </source>
</evidence>
<name>A0AA38CS74_TAXCH</name>
<feature type="chain" id="PRO_5041390415" description="Cyclin C-terminal domain-containing protein" evidence="1">
    <location>
        <begin position="20"/>
        <end position="59"/>
    </location>
</feature>
<keyword evidence="1" id="KW-0732">Signal</keyword>
<dbReference type="SUPFAM" id="SSF47954">
    <property type="entry name" value="Cyclin-like"/>
    <property type="match status" value="1"/>
</dbReference>
<sequence length="59" mass="6779">MENLTFFFAELCLLHYVMIKYCPSMLAAASVFTARHTLKKDSSWTKKLAFHTGYSEADL</sequence>
<accession>A0AA38CS74</accession>
<dbReference type="Gene3D" id="1.10.472.10">
    <property type="entry name" value="Cyclin-like"/>
    <property type="match status" value="1"/>
</dbReference>
<organism evidence="3 4">
    <name type="scientific">Taxus chinensis</name>
    <name type="common">Chinese yew</name>
    <name type="synonym">Taxus wallichiana var. chinensis</name>
    <dbReference type="NCBI Taxonomy" id="29808"/>
    <lineage>
        <taxon>Eukaryota</taxon>
        <taxon>Viridiplantae</taxon>
        <taxon>Streptophyta</taxon>
        <taxon>Embryophyta</taxon>
        <taxon>Tracheophyta</taxon>
        <taxon>Spermatophyta</taxon>
        <taxon>Pinopsida</taxon>
        <taxon>Pinidae</taxon>
        <taxon>Conifers II</taxon>
        <taxon>Cupressales</taxon>
        <taxon>Taxaceae</taxon>
        <taxon>Taxus</taxon>
    </lineage>
</organism>
<evidence type="ECO:0000313" key="4">
    <source>
        <dbReference type="Proteomes" id="UP000824469"/>
    </source>
</evidence>
<protein>
    <recommendedName>
        <fullName evidence="2">Cyclin C-terminal domain-containing protein</fullName>
    </recommendedName>
</protein>
<evidence type="ECO:0000256" key="1">
    <source>
        <dbReference type="SAM" id="SignalP"/>
    </source>
</evidence>
<dbReference type="Proteomes" id="UP000824469">
    <property type="component" value="Unassembled WGS sequence"/>
</dbReference>
<keyword evidence="4" id="KW-1185">Reference proteome</keyword>
<feature type="signal peptide" evidence="1">
    <location>
        <begin position="1"/>
        <end position="19"/>
    </location>
</feature>
<feature type="domain" description="Cyclin C-terminal" evidence="2">
    <location>
        <begin position="1"/>
        <end position="59"/>
    </location>
</feature>
<comment type="caution">
    <text evidence="3">The sequence shown here is derived from an EMBL/GenBank/DDBJ whole genome shotgun (WGS) entry which is preliminary data.</text>
</comment>
<gene>
    <name evidence="3" type="ORF">KI387_013326</name>
</gene>